<keyword evidence="2" id="KW-0288">FMN</keyword>
<name>A0A1Q4I257_9MYCO</name>
<keyword evidence="1" id="KW-0285">Flavoprotein</keyword>
<dbReference type="AlphaFoldDB" id="A0A1Q4I257"/>
<dbReference type="GO" id="GO:0046306">
    <property type="term" value="P:alkanesulfonate catabolic process"/>
    <property type="evidence" value="ECO:0007669"/>
    <property type="project" value="TreeGrafter"/>
</dbReference>
<evidence type="ECO:0000259" key="5">
    <source>
        <dbReference type="Pfam" id="PF00296"/>
    </source>
</evidence>
<dbReference type="GO" id="GO:0008726">
    <property type="term" value="F:alkanesulfonate monooxygenase activity"/>
    <property type="evidence" value="ECO:0007669"/>
    <property type="project" value="TreeGrafter"/>
</dbReference>
<dbReference type="EMBL" id="MPNT01000001">
    <property type="protein sequence ID" value="OJZ76023.1"/>
    <property type="molecule type" value="Genomic_DNA"/>
</dbReference>
<dbReference type="OrthoDB" id="5172444at2"/>
<dbReference type="InterPro" id="IPR036661">
    <property type="entry name" value="Luciferase-like_sf"/>
</dbReference>
<reference evidence="6 7" key="1">
    <citation type="submission" date="2016-11" db="EMBL/GenBank/DDBJ databases">
        <title>Genome sequences of unsequenced Mycobacteria.</title>
        <authorList>
            <person name="Greninger A.L."/>
            <person name="Fang F."/>
            <person name="Jerome K.R."/>
        </authorList>
    </citation>
    <scope>NUCLEOTIDE SEQUENCE [LARGE SCALE GENOMIC DNA]</scope>
    <source>
        <strain evidence="6 7">M11</strain>
    </source>
</reference>
<evidence type="ECO:0000313" key="7">
    <source>
        <dbReference type="Proteomes" id="UP000186438"/>
    </source>
</evidence>
<protein>
    <recommendedName>
        <fullName evidence="5">Luciferase-like domain-containing protein</fullName>
    </recommendedName>
</protein>
<dbReference type="Gene3D" id="3.20.20.30">
    <property type="entry name" value="Luciferase-like domain"/>
    <property type="match status" value="1"/>
</dbReference>
<dbReference type="InterPro" id="IPR019921">
    <property type="entry name" value="Lucif-like_OxRdtase_Rv2161c"/>
</dbReference>
<dbReference type="STRING" id="53378.BRW65_00780"/>
<accession>A0A1Q4I257</accession>
<dbReference type="Pfam" id="PF00296">
    <property type="entry name" value="Bac_luciferase"/>
    <property type="match status" value="1"/>
</dbReference>
<dbReference type="Proteomes" id="UP000186438">
    <property type="component" value="Unassembled WGS sequence"/>
</dbReference>
<keyword evidence="4" id="KW-0503">Monooxygenase</keyword>
<evidence type="ECO:0000256" key="3">
    <source>
        <dbReference type="ARBA" id="ARBA00023002"/>
    </source>
</evidence>
<evidence type="ECO:0000256" key="2">
    <source>
        <dbReference type="ARBA" id="ARBA00022643"/>
    </source>
</evidence>
<evidence type="ECO:0000256" key="1">
    <source>
        <dbReference type="ARBA" id="ARBA00022630"/>
    </source>
</evidence>
<dbReference type="PANTHER" id="PTHR42847:SF4">
    <property type="entry name" value="ALKANESULFONATE MONOOXYGENASE-RELATED"/>
    <property type="match status" value="1"/>
</dbReference>
<dbReference type="SUPFAM" id="SSF51679">
    <property type="entry name" value="Bacterial luciferase-like"/>
    <property type="match status" value="1"/>
</dbReference>
<organism evidence="6 7">
    <name type="scientific">Mycobacterium paraffinicum</name>
    <dbReference type="NCBI Taxonomy" id="53378"/>
    <lineage>
        <taxon>Bacteria</taxon>
        <taxon>Bacillati</taxon>
        <taxon>Actinomycetota</taxon>
        <taxon>Actinomycetes</taxon>
        <taxon>Mycobacteriales</taxon>
        <taxon>Mycobacteriaceae</taxon>
        <taxon>Mycobacterium</taxon>
    </lineage>
</organism>
<keyword evidence="3" id="KW-0560">Oxidoreductase</keyword>
<dbReference type="RefSeq" id="WP_084187625.1">
    <property type="nucleotide sequence ID" value="NZ_MPNT01000001.1"/>
</dbReference>
<evidence type="ECO:0000256" key="4">
    <source>
        <dbReference type="ARBA" id="ARBA00023033"/>
    </source>
</evidence>
<gene>
    <name evidence="6" type="ORF">BRW65_00780</name>
</gene>
<feature type="domain" description="Luciferase-like" evidence="5">
    <location>
        <begin position="7"/>
        <end position="213"/>
    </location>
</feature>
<dbReference type="PANTHER" id="PTHR42847">
    <property type="entry name" value="ALKANESULFONATE MONOOXYGENASE"/>
    <property type="match status" value="1"/>
</dbReference>
<proteinExistence type="predicted"/>
<dbReference type="NCBIfam" id="TIGR03619">
    <property type="entry name" value="F420_Rv2161c"/>
    <property type="match status" value="1"/>
</dbReference>
<dbReference type="InterPro" id="IPR050172">
    <property type="entry name" value="SsuD_RutA_monooxygenase"/>
</dbReference>
<evidence type="ECO:0000313" key="6">
    <source>
        <dbReference type="EMBL" id="OJZ76023.1"/>
    </source>
</evidence>
<dbReference type="InterPro" id="IPR011251">
    <property type="entry name" value="Luciferase-like_dom"/>
</dbReference>
<sequence>MTLPKLMVVLPFEASADPATWTQGAALGSWAAAVEEAGFDGISVTDHPFPTTSWLPTGHHALDPFVALATMASATQRVRLITDVLVAGYRNPYLLAKSIASLDVVSGGRLCVGIASGYQRGEFEALGASFENRGARFDACLDAVYRALTGQEVVEVAGPFPAPGNVCRPIPIQRPRPPFWIGGNSTAAMRRAAKKADGWMPFPQPRARVATSLSPALGSLAALAERIDEAQKLRLATGLAPLTICSGLFGRIADSQLARSLGEYRDAGVDWVRVLAPGADITTSIQRLKELADALGH</sequence>
<keyword evidence="7" id="KW-1185">Reference proteome</keyword>
<comment type="caution">
    <text evidence="6">The sequence shown here is derived from an EMBL/GenBank/DDBJ whole genome shotgun (WGS) entry which is preliminary data.</text>
</comment>